<gene>
    <name evidence="1" type="ORF">SLEP1_g57484</name>
</gene>
<name>A0AAV5MNU0_9ROSI</name>
<accession>A0AAV5MNU0</accession>
<keyword evidence="2" id="KW-1185">Reference proteome</keyword>
<organism evidence="1 2">
    <name type="scientific">Rubroshorea leprosula</name>
    <dbReference type="NCBI Taxonomy" id="152421"/>
    <lineage>
        <taxon>Eukaryota</taxon>
        <taxon>Viridiplantae</taxon>
        <taxon>Streptophyta</taxon>
        <taxon>Embryophyta</taxon>
        <taxon>Tracheophyta</taxon>
        <taxon>Spermatophyta</taxon>
        <taxon>Magnoliopsida</taxon>
        <taxon>eudicotyledons</taxon>
        <taxon>Gunneridae</taxon>
        <taxon>Pentapetalae</taxon>
        <taxon>rosids</taxon>
        <taxon>malvids</taxon>
        <taxon>Malvales</taxon>
        <taxon>Dipterocarpaceae</taxon>
        <taxon>Rubroshorea</taxon>
    </lineage>
</organism>
<proteinExistence type="predicted"/>
<dbReference type="AlphaFoldDB" id="A0AAV5MNU0"/>
<sequence length="41" mass="4733">MSKIQITQSILLRNSQIYKTITVPNQPRPSRCLLLTTQLSF</sequence>
<comment type="caution">
    <text evidence="1">The sequence shown here is derived from an EMBL/GenBank/DDBJ whole genome shotgun (WGS) entry which is preliminary data.</text>
</comment>
<dbReference type="Proteomes" id="UP001054252">
    <property type="component" value="Unassembled WGS sequence"/>
</dbReference>
<protein>
    <submittedName>
        <fullName evidence="1">Uncharacterized protein</fullName>
    </submittedName>
</protein>
<evidence type="ECO:0000313" key="1">
    <source>
        <dbReference type="EMBL" id="GKV50789.1"/>
    </source>
</evidence>
<dbReference type="EMBL" id="BPVZ01000397">
    <property type="protein sequence ID" value="GKV50789.1"/>
    <property type="molecule type" value="Genomic_DNA"/>
</dbReference>
<evidence type="ECO:0000313" key="2">
    <source>
        <dbReference type="Proteomes" id="UP001054252"/>
    </source>
</evidence>
<reference evidence="1 2" key="1">
    <citation type="journal article" date="2021" name="Commun. Biol.">
        <title>The genome of Shorea leprosula (Dipterocarpaceae) highlights the ecological relevance of drought in aseasonal tropical rainforests.</title>
        <authorList>
            <person name="Ng K.K.S."/>
            <person name="Kobayashi M.J."/>
            <person name="Fawcett J.A."/>
            <person name="Hatakeyama M."/>
            <person name="Paape T."/>
            <person name="Ng C.H."/>
            <person name="Ang C.C."/>
            <person name="Tnah L.H."/>
            <person name="Lee C.T."/>
            <person name="Nishiyama T."/>
            <person name="Sese J."/>
            <person name="O'Brien M.J."/>
            <person name="Copetti D."/>
            <person name="Mohd Noor M.I."/>
            <person name="Ong R.C."/>
            <person name="Putra M."/>
            <person name="Sireger I.Z."/>
            <person name="Indrioko S."/>
            <person name="Kosugi Y."/>
            <person name="Izuno A."/>
            <person name="Isagi Y."/>
            <person name="Lee S.L."/>
            <person name="Shimizu K.K."/>
        </authorList>
    </citation>
    <scope>NUCLEOTIDE SEQUENCE [LARGE SCALE GENOMIC DNA]</scope>
    <source>
        <strain evidence="1">214</strain>
    </source>
</reference>